<evidence type="ECO:0000256" key="2">
    <source>
        <dbReference type="ARBA" id="ARBA00022748"/>
    </source>
</evidence>
<organism evidence="6 7">
    <name type="scientific">Niabella pedocola</name>
    <dbReference type="NCBI Taxonomy" id="1752077"/>
    <lineage>
        <taxon>Bacteria</taxon>
        <taxon>Pseudomonadati</taxon>
        <taxon>Bacteroidota</taxon>
        <taxon>Chitinophagia</taxon>
        <taxon>Chitinophagales</taxon>
        <taxon>Chitinophagaceae</taxon>
        <taxon>Niabella</taxon>
    </lineage>
</organism>
<comment type="subcellular location">
    <subcellularLocation>
        <location evidence="1">Cell envelope</location>
    </subcellularLocation>
</comment>
<accession>A0ABS8PX24</accession>
<dbReference type="RefSeq" id="WP_231008171.1">
    <property type="nucleotide sequence ID" value="NZ_JAJNEC010000007.1"/>
</dbReference>
<dbReference type="InterPro" id="IPR000866">
    <property type="entry name" value="AhpC/TSA"/>
</dbReference>
<evidence type="ECO:0000259" key="5">
    <source>
        <dbReference type="PROSITE" id="PS51352"/>
    </source>
</evidence>
<keyword evidence="7" id="KW-1185">Reference proteome</keyword>
<evidence type="ECO:0000313" key="7">
    <source>
        <dbReference type="Proteomes" id="UP001199816"/>
    </source>
</evidence>
<dbReference type="InterPro" id="IPR036249">
    <property type="entry name" value="Thioredoxin-like_sf"/>
</dbReference>
<dbReference type="PROSITE" id="PS51352">
    <property type="entry name" value="THIOREDOXIN_2"/>
    <property type="match status" value="1"/>
</dbReference>
<dbReference type="SUPFAM" id="SSF52833">
    <property type="entry name" value="Thioredoxin-like"/>
    <property type="match status" value="1"/>
</dbReference>
<evidence type="ECO:0000256" key="3">
    <source>
        <dbReference type="ARBA" id="ARBA00023157"/>
    </source>
</evidence>
<feature type="domain" description="Thioredoxin" evidence="5">
    <location>
        <begin position="1"/>
        <end position="143"/>
    </location>
</feature>
<dbReference type="PANTHER" id="PTHR42852">
    <property type="entry name" value="THIOL:DISULFIDE INTERCHANGE PROTEIN DSBE"/>
    <property type="match status" value="1"/>
</dbReference>
<comment type="caution">
    <text evidence="6">The sequence shown here is derived from an EMBL/GenBank/DDBJ whole genome shotgun (WGS) entry which is preliminary data.</text>
</comment>
<proteinExistence type="predicted"/>
<reference evidence="6 7" key="1">
    <citation type="submission" date="2021-11" db="EMBL/GenBank/DDBJ databases">
        <title>Genomic of Niabella pedocola.</title>
        <authorList>
            <person name="Wu T."/>
        </authorList>
    </citation>
    <scope>NUCLEOTIDE SEQUENCE [LARGE SCALE GENOMIC DNA]</scope>
    <source>
        <strain evidence="6 7">JCM 31011</strain>
    </source>
</reference>
<gene>
    <name evidence="6" type="ORF">LQ567_22785</name>
</gene>
<dbReference type="Gene3D" id="3.40.30.10">
    <property type="entry name" value="Glutaredoxin"/>
    <property type="match status" value="1"/>
</dbReference>
<dbReference type="Pfam" id="PF00578">
    <property type="entry name" value="AhpC-TSA"/>
    <property type="match status" value="1"/>
</dbReference>
<dbReference type="InterPro" id="IPR017937">
    <property type="entry name" value="Thioredoxin_CS"/>
</dbReference>
<dbReference type="EMBL" id="JAJNEC010000007">
    <property type="protein sequence ID" value="MCD2425628.1"/>
    <property type="molecule type" value="Genomic_DNA"/>
</dbReference>
<evidence type="ECO:0000256" key="1">
    <source>
        <dbReference type="ARBA" id="ARBA00004196"/>
    </source>
</evidence>
<protein>
    <submittedName>
        <fullName evidence="6">TlpA family protein disulfide reductase</fullName>
    </submittedName>
</protein>
<dbReference type="CDD" id="cd02966">
    <property type="entry name" value="TlpA_like_family"/>
    <property type="match status" value="1"/>
</dbReference>
<dbReference type="Proteomes" id="UP001199816">
    <property type="component" value="Unassembled WGS sequence"/>
</dbReference>
<dbReference type="PROSITE" id="PS00194">
    <property type="entry name" value="THIOREDOXIN_1"/>
    <property type="match status" value="1"/>
</dbReference>
<dbReference type="InterPro" id="IPR050553">
    <property type="entry name" value="Thioredoxin_ResA/DsbE_sf"/>
</dbReference>
<keyword evidence="4" id="KW-0676">Redox-active center</keyword>
<keyword evidence="2" id="KW-0201">Cytochrome c-type biogenesis</keyword>
<sequence>MVTPTPAIPFTLTSPKGNLVSLSDYKGKTVLVIFWASWCAPCRVENRKLARRYHRFKDLPFEVISISVDTEREKWEHAIAADKMAWPQLIDTKEACAACRWNARALPASFLVDPKGVILALDAARLPVADPGGFRSLLKKLAGME</sequence>
<dbReference type="PANTHER" id="PTHR42852:SF6">
    <property type="entry name" value="THIOL:DISULFIDE INTERCHANGE PROTEIN DSBE"/>
    <property type="match status" value="1"/>
</dbReference>
<name>A0ABS8PX24_9BACT</name>
<keyword evidence="3" id="KW-1015">Disulfide bond</keyword>
<evidence type="ECO:0000313" key="6">
    <source>
        <dbReference type="EMBL" id="MCD2425628.1"/>
    </source>
</evidence>
<evidence type="ECO:0000256" key="4">
    <source>
        <dbReference type="ARBA" id="ARBA00023284"/>
    </source>
</evidence>
<dbReference type="InterPro" id="IPR013766">
    <property type="entry name" value="Thioredoxin_domain"/>
</dbReference>